<protein>
    <recommendedName>
        <fullName evidence="3">Retrovirus-related Pol polyprotein from transposon TNT 1-94</fullName>
    </recommendedName>
</protein>
<organism evidence="1 2">
    <name type="scientific">Gossypium arboreum</name>
    <name type="common">Tree cotton</name>
    <name type="synonym">Gossypium nanking</name>
    <dbReference type="NCBI Taxonomy" id="29729"/>
    <lineage>
        <taxon>Eukaryota</taxon>
        <taxon>Viridiplantae</taxon>
        <taxon>Streptophyta</taxon>
        <taxon>Embryophyta</taxon>
        <taxon>Tracheophyta</taxon>
        <taxon>Spermatophyta</taxon>
        <taxon>Magnoliopsida</taxon>
        <taxon>eudicotyledons</taxon>
        <taxon>Gunneridae</taxon>
        <taxon>Pentapetalae</taxon>
        <taxon>rosids</taxon>
        <taxon>malvids</taxon>
        <taxon>Malvales</taxon>
        <taxon>Malvaceae</taxon>
        <taxon>Malvoideae</taxon>
        <taxon>Gossypium</taxon>
    </lineage>
</organism>
<dbReference type="EMBL" id="JARKNE010000007">
    <property type="protein sequence ID" value="KAK5818806.1"/>
    <property type="molecule type" value="Genomic_DNA"/>
</dbReference>
<gene>
    <name evidence="1" type="ORF">PVK06_023751</name>
</gene>
<comment type="caution">
    <text evidence="1">The sequence shown here is derived from an EMBL/GenBank/DDBJ whole genome shotgun (WGS) entry which is preliminary data.</text>
</comment>
<accession>A0ABR0PC66</accession>
<dbReference type="PANTHER" id="PTHR35317:SF27">
    <property type="entry name" value="RETROVIRUS-RELATED POL POLYPROTEIN FROM TRANSPOSON TNT 1-94"/>
    <property type="match status" value="1"/>
</dbReference>
<keyword evidence="2" id="KW-1185">Reference proteome</keyword>
<evidence type="ECO:0000313" key="1">
    <source>
        <dbReference type="EMBL" id="KAK5818806.1"/>
    </source>
</evidence>
<name>A0ABR0PC66_GOSAR</name>
<evidence type="ECO:0008006" key="3">
    <source>
        <dbReference type="Google" id="ProtNLM"/>
    </source>
</evidence>
<dbReference type="PANTHER" id="PTHR35317">
    <property type="entry name" value="OS04G0629600 PROTEIN"/>
    <property type="match status" value="1"/>
</dbReference>
<proteinExistence type="predicted"/>
<sequence>MVSDNFVQPTIPCFDGHYDHWSMLIENFLKFKEYWQVVSVGILELVEGTAATNAQKIEIDTLKLKDLKAKKYLFQVIGHLALETILCKDTSKEIWDSMEKKFQGSTRVRRQLLQAFCSEFEIHRMKFGESVSNFFLRTVAIISKMRTFGERIEDVVVAKKFSAY</sequence>
<evidence type="ECO:0000313" key="2">
    <source>
        <dbReference type="Proteomes" id="UP001358586"/>
    </source>
</evidence>
<reference evidence="1 2" key="1">
    <citation type="submission" date="2023-03" db="EMBL/GenBank/DDBJ databases">
        <title>WGS of Gossypium arboreum.</title>
        <authorList>
            <person name="Yu D."/>
        </authorList>
    </citation>
    <scope>NUCLEOTIDE SEQUENCE [LARGE SCALE GENOMIC DNA]</scope>
    <source>
        <tissue evidence="1">Leaf</tissue>
    </source>
</reference>
<dbReference type="Proteomes" id="UP001358586">
    <property type="component" value="Chromosome 7"/>
</dbReference>
<dbReference type="Pfam" id="PF14223">
    <property type="entry name" value="Retrotran_gag_2"/>
    <property type="match status" value="1"/>
</dbReference>